<dbReference type="Gene3D" id="3.20.80.10">
    <property type="entry name" value="Regulatory factor, effector binding domain"/>
    <property type="match status" value="1"/>
</dbReference>
<dbReference type="InterPro" id="IPR053182">
    <property type="entry name" value="YobU-like_regulator"/>
</dbReference>
<dbReference type="AlphaFoldDB" id="A0A845MBU7"/>
<protein>
    <recommendedName>
        <fullName evidence="1">AraC effector-binding domain-containing protein</fullName>
    </recommendedName>
</protein>
<reference evidence="2 3" key="1">
    <citation type="journal article" date="2014" name="Int. J. Syst. Evol. Microbiol.">
        <title>Sneathiella chungangensis sp. nov., isolated from a marine sand, and emended description of the genus Sneathiella.</title>
        <authorList>
            <person name="Siamphan C."/>
            <person name="Kim H."/>
            <person name="Lee J.S."/>
            <person name="Kim W."/>
        </authorList>
    </citation>
    <scope>NUCLEOTIDE SEQUENCE [LARGE SCALE GENOMIC DNA]</scope>
    <source>
        <strain evidence="2 3">KCTC 32476</strain>
    </source>
</reference>
<dbReference type="PANTHER" id="PTHR36444:SF2">
    <property type="entry name" value="TRANSCRIPTIONAL REGULATOR PROTEIN YOBU-RELATED"/>
    <property type="match status" value="1"/>
</dbReference>
<dbReference type="SUPFAM" id="SSF55136">
    <property type="entry name" value="Probable bacterial effector-binding domain"/>
    <property type="match status" value="1"/>
</dbReference>
<proteinExistence type="predicted"/>
<dbReference type="InterPro" id="IPR011256">
    <property type="entry name" value="Reg_factor_effector_dom_sf"/>
</dbReference>
<sequence>MPIIQPIRFDDREAFVLAGLRRIHSTASASDSIPAQWQDFVSHLPLENEAAHATYGVTIKIDDAANTLDYMAGIEVTGKVPLPKGLVLLEPASARYAVFLHKGSVADVPTTMQAIFTDWLPQSGIIRAESPFFERYDERFNPETGEGEIELWIPVRN</sequence>
<accession>A0A845MBU7</accession>
<keyword evidence="3" id="KW-1185">Reference proteome</keyword>
<dbReference type="EMBL" id="WTVA01000001">
    <property type="protein sequence ID" value="MZR21553.1"/>
    <property type="molecule type" value="Genomic_DNA"/>
</dbReference>
<gene>
    <name evidence="2" type="ORF">GQF03_04360</name>
</gene>
<dbReference type="RefSeq" id="WP_161337939.1">
    <property type="nucleotide sequence ID" value="NZ_JBHSDG010000002.1"/>
</dbReference>
<feature type="domain" description="AraC effector-binding" evidence="1">
    <location>
        <begin position="5"/>
        <end position="156"/>
    </location>
</feature>
<organism evidence="2 3">
    <name type="scientific">Sneathiella chungangensis</name>
    <dbReference type="NCBI Taxonomy" id="1418234"/>
    <lineage>
        <taxon>Bacteria</taxon>
        <taxon>Pseudomonadati</taxon>
        <taxon>Pseudomonadota</taxon>
        <taxon>Alphaproteobacteria</taxon>
        <taxon>Sneathiellales</taxon>
        <taxon>Sneathiellaceae</taxon>
        <taxon>Sneathiella</taxon>
    </lineage>
</organism>
<dbReference type="InterPro" id="IPR010499">
    <property type="entry name" value="AraC_E-bd"/>
</dbReference>
<comment type="caution">
    <text evidence="2">The sequence shown here is derived from an EMBL/GenBank/DDBJ whole genome shotgun (WGS) entry which is preliminary data.</text>
</comment>
<dbReference type="OrthoDB" id="282744at2"/>
<dbReference type="Proteomes" id="UP000445696">
    <property type="component" value="Unassembled WGS sequence"/>
</dbReference>
<evidence type="ECO:0000313" key="2">
    <source>
        <dbReference type="EMBL" id="MZR21553.1"/>
    </source>
</evidence>
<name>A0A845MBU7_9PROT</name>
<evidence type="ECO:0000259" key="1">
    <source>
        <dbReference type="SMART" id="SM00871"/>
    </source>
</evidence>
<evidence type="ECO:0000313" key="3">
    <source>
        <dbReference type="Proteomes" id="UP000445696"/>
    </source>
</evidence>
<dbReference type="PANTHER" id="PTHR36444">
    <property type="entry name" value="TRANSCRIPTIONAL REGULATOR PROTEIN YOBU-RELATED"/>
    <property type="match status" value="1"/>
</dbReference>
<dbReference type="Pfam" id="PF06445">
    <property type="entry name" value="GyrI-like"/>
    <property type="match status" value="1"/>
</dbReference>
<dbReference type="InterPro" id="IPR029442">
    <property type="entry name" value="GyrI-like"/>
</dbReference>
<dbReference type="SMART" id="SM00871">
    <property type="entry name" value="AraC_E_bind"/>
    <property type="match status" value="1"/>
</dbReference>